<gene>
    <name evidence="1" type="ORF">EV148_10337</name>
</gene>
<comment type="caution">
    <text evidence="1">The sequence shown here is derived from an EMBL/GenBank/DDBJ whole genome shotgun (WGS) entry which is preliminary data.</text>
</comment>
<reference evidence="1 2" key="1">
    <citation type="journal article" date="2015" name="Stand. Genomic Sci.">
        <title>Genomic Encyclopedia of Bacterial and Archaeal Type Strains, Phase III: the genomes of soil and plant-associated and newly described type strains.</title>
        <authorList>
            <person name="Whitman W.B."/>
            <person name="Woyke T."/>
            <person name="Klenk H.P."/>
            <person name="Zhou Y."/>
            <person name="Lilburn T.G."/>
            <person name="Beck B.J."/>
            <person name="De Vos P."/>
            <person name="Vandamme P."/>
            <person name="Eisen J.A."/>
            <person name="Garrity G."/>
            <person name="Hugenholtz P."/>
            <person name="Kyrpides N.C."/>
        </authorList>
    </citation>
    <scope>NUCLEOTIDE SEQUENCE [LARGE SCALE GENOMIC DNA]</scope>
    <source>
        <strain evidence="1 2">A3</strain>
    </source>
</reference>
<sequence>MSTPAWPRPGWRDGGDEAFLLWFVFGRFASDLVIDAHRYRTRGTPPGIDVVRYENRALAHWDGYPLAGTLGRLLWEEDARLFERAKAARDCTMLRGSIRDPADLDALRDLVGTITALVDGGGVAVVDPQILSMFDAAQWHERFDEDAFHTRDHVLIMCSEDEHHAGRSWVHTRGLRKFARPDVSIRNVPAPAVGVAGELAERFADFQARGGIVEEGRDIEVSGVPRGMTVRVVGAPDDPEFNNRHIALDWPA</sequence>
<keyword evidence="2" id="KW-1185">Reference proteome</keyword>
<dbReference type="EMBL" id="SLWQ01000003">
    <property type="protein sequence ID" value="TCO41118.1"/>
    <property type="molecule type" value="Genomic_DNA"/>
</dbReference>
<dbReference type="AlphaFoldDB" id="A0A4R2ICA1"/>
<name>A0A4R2ICA1_9GAMM</name>
<dbReference type="Proteomes" id="UP000294862">
    <property type="component" value="Unassembled WGS sequence"/>
</dbReference>
<accession>A0A4R2ICA1</accession>
<dbReference type="OrthoDB" id="8200265at2"/>
<protein>
    <submittedName>
        <fullName evidence="1">Uncharacterized protein</fullName>
    </submittedName>
</protein>
<dbReference type="RefSeq" id="WP_131995674.1">
    <property type="nucleotide sequence ID" value="NZ_JACGXM010000012.1"/>
</dbReference>
<proteinExistence type="predicted"/>
<evidence type="ECO:0000313" key="1">
    <source>
        <dbReference type="EMBL" id="TCO41118.1"/>
    </source>
</evidence>
<organism evidence="1 2">
    <name type="scientific">Dokdonella fugitiva</name>
    <dbReference type="NCBI Taxonomy" id="328517"/>
    <lineage>
        <taxon>Bacteria</taxon>
        <taxon>Pseudomonadati</taxon>
        <taxon>Pseudomonadota</taxon>
        <taxon>Gammaproteobacteria</taxon>
        <taxon>Lysobacterales</taxon>
        <taxon>Rhodanobacteraceae</taxon>
        <taxon>Dokdonella</taxon>
    </lineage>
</organism>
<evidence type="ECO:0000313" key="2">
    <source>
        <dbReference type="Proteomes" id="UP000294862"/>
    </source>
</evidence>